<evidence type="ECO:0000256" key="1">
    <source>
        <dbReference type="ARBA" id="ARBA00009776"/>
    </source>
</evidence>
<organism evidence="12 13">
    <name type="scientific">Phytohabitans suffuscus</name>
    <dbReference type="NCBI Taxonomy" id="624315"/>
    <lineage>
        <taxon>Bacteria</taxon>
        <taxon>Bacillati</taxon>
        <taxon>Actinomycetota</taxon>
        <taxon>Actinomycetes</taxon>
        <taxon>Micromonosporales</taxon>
        <taxon>Micromonosporaceae</taxon>
    </lineage>
</organism>
<dbReference type="GO" id="GO:0005524">
    <property type="term" value="F:ATP binding"/>
    <property type="evidence" value="ECO:0007669"/>
    <property type="project" value="UniProtKB-UniRule"/>
</dbReference>
<evidence type="ECO:0000256" key="3">
    <source>
        <dbReference type="ARBA" id="ARBA00017144"/>
    </source>
</evidence>
<evidence type="ECO:0000259" key="11">
    <source>
        <dbReference type="Pfam" id="PF02223"/>
    </source>
</evidence>
<evidence type="ECO:0000256" key="2">
    <source>
        <dbReference type="ARBA" id="ARBA00012980"/>
    </source>
</evidence>
<dbReference type="PANTHER" id="PTHR10344:SF4">
    <property type="entry name" value="UMP-CMP KINASE 2, MITOCHONDRIAL"/>
    <property type="match status" value="1"/>
</dbReference>
<keyword evidence="4 10" id="KW-0808">Transferase</keyword>
<dbReference type="RefSeq" id="WP_173155385.1">
    <property type="nucleotide sequence ID" value="NZ_AP022871.1"/>
</dbReference>
<proteinExistence type="inferred from homology"/>
<evidence type="ECO:0000256" key="5">
    <source>
        <dbReference type="ARBA" id="ARBA00022727"/>
    </source>
</evidence>
<keyword evidence="8 10" id="KW-0067">ATP-binding</keyword>
<dbReference type="Proteomes" id="UP000503011">
    <property type="component" value="Chromosome"/>
</dbReference>
<comment type="catalytic activity">
    <reaction evidence="9 10">
        <text>dTMP + ATP = dTDP + ADP</text>
        <dbReference type="Rhea" id="RHEA:13517"/>
        <dbReference type="ChEBI" id="CHEBI:30616"/>
        <dbReference type="ChEBI" id="CHEBI:58369"/>
        <dbReference type="ChEBI" id="CHEBI:63528"/>
        <dbReference type="ChEBI" id="CHEBI:456216"/>
        <dbReference type="EC" id="2.7.4.9"/>
    </reaction>
</comment>
<dbReference type="GO" id="GO:0006233">
    <property type="term" value="P:dTDP biosynthetic process"/>
    <property type="evidence" value="ECO:0007669"/>
    <property type="project" value="InterPro"/>
</dbReference>
<gene>
    <name evidence="10" type="primary">tmk</name>
    <name evidence="12" type="ORF">Psuf_015870</name>
</gene>
<keyword evidence="7 10" id="KW-0418">Kinase</keyword>
<sequence>MTGVLVALEGPKLVGKTTLVDRLREYAPSQDWVFTKEPTAAFDLANEELAEGLTLAVKIADDRAHHISTEIGPALSEGRVVITDRFVLSSFVFHCGDGVEASAIKALNRDFPPPDIVVILMCSPNSLRQRREARGISTRLSTKMTAEQELVTYLEYADLCRPASNEVLIGYNERMGDCDALAKRIIFEIEQQRTANV</sequence>
<evidence type="ECO:0000256" key="6">
    <source>
        <dbReference type="ARBA" id="ARBA00022741"/>
    </source>
</evidence>
<dbReference type="InterPro" id="IPR018094">
    <property type="entry name" value="Thymidylate_kinase"/>
</dbReference>
<dbReference type="Gene3D" id="3.40.50.300">
    <property type="entry name" value="P-loop containing nucleotide triphosphate hydrolases"/>
    <property type="match status" value="1"/>
</dbReference>
<dbReference type="InterPro" id="IPR039430">
    <property type="entry name" value="Thymidylate_kin-like_dom"/>
</dbReference>
<keyword evidence="5 10" id="KW-0545">Nucleotide biosynthesis</keyword>
<reference evidence="12 13" key="2">
    <citation type="submission" date="2020-03" db="EMBL/GenBank/DDBJ databases">
        <authorList>
            <person name="Ichikawa N."/>
            <person name="Kimura A."/>
            <person name="Kitahashi Y."/>
            <person name="Uohara A."/>
        </authorList>
    </citation>
    <scope>NUCLEOTIDE SEQUENCE [LARGE SCALE GENOMIC DNA]</scope>
    <source>
        <strain evidence="12 13">NBRC 105367</strain>
    </source>
</reference>
<dbReference type="InterPro" id="IPR027417">
    <property type="entry name" value="P-loop_NTPase"/>
</dbReference>
<evidence type="ECO:0000256" key="10">
    <source>
        <dbReference type="HAMAP-Rule" id="MF_00165"/>
    </source>
</evidence>
<dbReference type="SUPFAM" id="SSF52540">
    <property type="entry name" value="P-loop containing nucleoside triphosphate hydrolases"/>
    <property type="match status" value="1"/>
</dbReference>
<keyword evidence="13" id="KW-1185">Reference proteome</keyword>
<dbReference type="EC" id="2.7.4.9" evidence="2 10"/>
<protein>
    <recommendedName>
        <fullName evidence="3 10">Thymidylate kinase</fullName>
        <ecNumber evidence="2 10">2.7.4.9</ecNumber>
    </recommendedName>
    <alternativeName>
        <fullName evidence="10">dTMP kinase</fullName>
    </alternativeName>
</protein>
<dbReference type="Pfam" id="PF02223">
    <property type="entry name" value="Thymidylate_kin"/>
    <property type="match status" value="1"/>
</dbReference>
<dbReference type="HAMAP" id="MF_00165">
    <property type="entry name" value="Thymidylate_kinase"/>
    <property type="match status" value="1"/>
</dbReference>
<evidence type="ECO:0000256" key="4">
    <source>
        <dbReference type="ARBA" id="ARBA00022679"/>
    </source>
</evidence>
<reference evidence="12 13" key="1">
    <citation type="submission" date="2020-03" db="EMBL/GenBank/DDBJ databases">
        <title>Whole genome shotgun sequence of Phytohabitans suffuscus NBRC 105367.</title>
        <authorList>
            <person name="Komaki H."/>
            <person name="Tamura T."/>
        </authorList>
    </citation>
    <scope>NUCLEOTIDE SEQUENCE [LARGE SCALE GENOMIC DNA]</scope>
    <source>
        <strain evidence="12 13">NBRC 105367</strain>
    </source>
</reference>
<evidence type="ECO:0000313" key="13">
    <source>
        <dbReference type="Proteomes" id="UP000503011"/>
    </source>
</evidence>
<dbReference type="GO" id="GO:0006227">
    <property type="term" value="P:dUDP biosynthetic process"/>
    <property type="evidence" value="ECO:0007669"/>
    <property type="project" value="TreeGrafter"/>
</dbReference>
<keyword evidence="6 10" id="KW-0547">Nucleotide-binding</keyword>
<comment type="caution">
    <text evidence="10">Lacks conserved residue(s) required for the propagation of feature annotation.</text>
</comment>
<feature type="domain" description="Thymidylate kinase-like" evidence="11">
    <location>
        <begin position="8"/>
        <end position="139"/>
    </location>
</feature>
<dbReference type="GO" id="GO:0004798">
    <property type="term" value="F:dTMP kinase activity"/>
    <property type="evidence" value="ECO:0007669"/>
    <property type="project" value="UniProtKB-UniRule"/>
</dbReference>
<comment type="similarity">
    <text evidence="1 10">Belongs to the thymidylate kinase family.</text>
</comment>
<dbReference type="KEGG" id="psuu:Psuf_015870"/>
<dbReference type="AlphaFoldDB" id="A0A6F8YDR1"/>
<name>A0A6F8YDR1_9ACTN</name>
<evidence type="ECO:0000313" key="12">
    <source>
        <dbReference type="EMBL" id="BCB84274.1"/>
    </source>
</evidence>
<accession>A0A6F8YDR1</accession>
<evidence type="ECO:0000256" key="7">
    <source>
        <dbReference type="ARBA" id="ARBA00022777"/>
    </source>
</evidence>
<evidence type="ECO:0000256" key="9">
    <source>
        <dbReference type="ARBA" id="ARBA00048743"/>
    </source>
</evidence>
<dbReference type="EMBL" id="AP022871">
    <property type="protein sequence ID" value="BCB84274.1"/>
    <property type="molecule type" value="Genomic_DNA"/>
</dbReference>
<dbReference type="GO" id="GO:0005829">
    <property type="term" value="C:cytosol"/>
    <property type="evidence" value="ECO:0007669"/>
    <property type="project" value="TreeGrafter"/>
</dbReference>
<evidence type="ECO:0000256" key="8">
    <source>
        <dbReference type="ARBA" id="ARBA00022840"/>
    </source>
</evidence>
<comment type="function">
    <text evidence="10">Phosphorylation of dTMP to form dTDP in both de novo and salvage pathways of dTTP synthesis.</text>
</comment>
<dbReference type="GO" id="GO:0006235">
    <property type="term" value="P:dTTP biosynthetic process"/>
    <property type="evidence" value="ECO:0007669"/>
    <property type="project" value="UniProtKB-UniRule"/>
</dbReference>
<dbReference type="PANTHER" id="PTHR10344">
    <property type="entry name" value="THYMIDYLATE KINASE"/>
    <property type="match status" value="1"/>
</dbReference>